<dbReference type="OrthoDB" id="9811413at2"/>
<comment type="caution">
    <text evidence="4">The sequence shown here is derived from an EMBL/GenBank/DDBJ whole genome shotgun (WGS) entry which is preliminary data.</text>
</comment>
<dbReference type="Pfam" id="PF05163">
    <property type="entry name" value="DinB"/>
    <property type="match status" value="1"/>
</dbReference>
<feature type="binding site" evidence="3">
    <location>
        <position position="57"/>
    </location>
    <ligand>
        <name>a divalent metal cation</name>
        <dbReference type="ChEBI" id="CHEBI:60240"/>
    </ligand>
</feature>
<evidence type="ECO:0000313" key="5">
    <source>
        <dbReference type="Proteomes" id="UP000214746"/>
    </source>
</evidence>
<dbReference type="GO" id="GO:0046872">
    <property type="term" value="F:metal ion binding"/>
    <property type="evidence" value="ECO:0007669"/>
    <property type="project" value="UniProtKB-KW"/>
</dbReference>
<reference evidence="4" key="1">
    <citation type="submission" date="2018-06" db="EMBL/GenBank/DDBJ databases">
        <title>Paenibacillus xerothermodurans sp. nov. an extremely dry heat resistant spore forming bacterium isolated from the soil of Cape Canaveral, Florida.</title>
        <authorList>
            <person name="Seuylemezian A."/>
            <person name="Kaur N."/>
            <person name="Patil P."/>
            <person name="Patil P."/>
            <person name="Mayilraj S."/>
            <person name="Vaishampayan P."/>
        </authorList>
    </citation>
    <scope>NUCLEOTIDE SEQUENCE [LARGE SCALE GENOMIC DNA]</scope>
    <source>
        <strain evidence="4">ATCC 27380</strain>
    </source>
</reference>
<accession>A0A2W1NWP0</accession>
<proteinExistence type="inferred from homology"/>
<evidence type="ECO:0008006" key="6">
    <source>
        <dbReference type="Google" id="ProtNLM"/>
    </source>
</evidence>
<dbReference type="Proteomes" id="UP000214746">
    <property type="component" value="Unassembled WGS sequence"/>
</dbReference>
<keyword evidence="5" id="KW-1185">Reference proteome</keyword>
<name>A0A2W1NWP0_PAEXE</name>
<dbReference type="PANTHER" id="PTHR37302:SF1">
    <property type="entry name" value="PROTEIN DINB"/>
    <property type="match status" value="1"/>
</dbReference>
<evidence type="ECO:0000256" key="3">
    <source>
        <dbReference type="PIRSR" id="PIRSR607837-1"/>
    </source>
</evidence>
<dbReference type="Gene3D" id="1.20.120.450">
    <property type="entry name" value="dinb family like domain"/>
    <property type="match status" value="1"/>
</dbReference>
<evidence type="ECO:0000256" key="2">
    <source>
        <dbReference type="ARBA" id="ARBA00022723"/>
    </source>
</evidence>
<keyword evidence="2 3" id="KW-0479">Metal-binding</keyword>
<dbReference type="EMBL" id="NHRJ02000019">
    <property type="protein sequence ID" value="PZE19248.1"/>
    <property type="molecule type" value="Genomic_DNA"/>
</dbReference>
<organism evidence="4 5">
    <name type="scientific">Paenibacillus xerothermodurans</name>
    <dbReference type="NCBI Taxonomy" id="1977292"/>
    <lineage>
        <taxon>Bacteria</taxon>
        <taxon>Bacillati</taxon>
        <taxon>Bacillota</taxon>
        <taxon>Bacilli</taxon>
        <taxon>Bacillales</taxon>
        <taxon>Paenibacillaceae</taxon>
        <taxon>Paenibacillus</taxon>
    </lineage>
</organism>
<dbReference type="InterPro" id="IPR007837">
    <property type="entry name" value="DinB"/>
</dbReference>
<dbReference type="PANTHER" id="PTHR37302">
    <property type="entry name" value="SLR1116 PROTEIN"/>
    <property type="match status" value="1"/>
</dbReference>
<dbReference type="InterPro" id="IPR034660">
    <property type="entry name" value="DinB/YfiT-like"/>
</dbReference>
<dbReference type="AlphaFoldDB" id="A0A2W1NWP0"/>
<feature type="binding site" evidence="3">
    <location>
        <position position="53"/>
    </location>
    <ligand>
        <name>a divalent metal cation</name>
        <dbReference type="ChEBI" id="CHEBI:60240"/>
    </ligand>
</feature>
<evidence type="ECO:0000313" key="4">
    <source>
        <dbReference type="EMBL" id="PZE19248.1"/>
    </source>
</evidence>
<comment type="similarity">
    <text evidence="1">Belongs to the DinB family.</text>
</comment>
<dbReference type="SUPFAM" id="SSF109854">
    <property type="entry name" value="DinB/YfiT-like putative metalloenzymes"/>
    <property type="match status" value="1"/>
</dbReference>
<gene>
    <name evidence="4" type="ORF">CBW46_019365</name>
</gene>
<evidence type="ECO:0000256" key="1">
    <source>
        <dbReference type="ARBA" id="ARBA00008635"/>
    </source>
</evidence>
<protein>
    <recommendedName>
        <fullName evidence="6">Damage-inducible protein DinB</fullName>
    </recommendedName>
</protein>
<sequence>MDEMEAKYRFLSSQYIHFINSQTNFERVVTPTQPHFGRLETTLFQLVNHVSNHSTYHRGNLSAMLRQAGHSGVSTDYVFYLFERQREGEKSSPWNNF</sequence>